<comment type="similarity">
    <text evidence="1">Belongs to the carbohydrate kinase PfkB family.</text>
</comment>
<keyword evidence="5" id="KW-0067">ATP-binding</keyword>
<evidence type="ECO:0000256" key="2">
    <source>
        <dbReference type="ARBA" id="ARBA00022679"/>
    </source>
</evidence>
<keyword evidence="4 7" id="KW-0418">Kinase</keyword>
<evidence type="ECO:0000313" key="8">
    <source>
        <dbReference type="Proteomes" id="UP000295543"/>
    </source>
</evidence>
<dbReference type="InterPro" id="IPR050306">
    <property type="entry name" value="PfkB_Carbo_kinase"/>
</dbReference>
<feature type="domain" description="Carbohydrate kinase PfkB" evidence="6">
    <location>
        <begin position="12"/>
        <end position="319"/>
    </location>
</feature>
<dbReference type="PANTHER" id="PTHR43085:SF1">
    <property type="entry name" value="PSEUDOURIDINE KINASE-RELATED"/>
    <property type="match status" value="1"/>
</dbReference>
<dbReference type="CDD" id="cd01167">
    <property type="entry name" value="bac_FRK"/>
    <property type="match status" value="1"/>
</dbReference>
<dbReference type="InterPro" id="IPR011611">
    <property type="entry name" value="PfkB_dom"/>
</dbReference>
<name>A0A4R5U836_9GAMM</name>
<gene>
    <name evidence="7" type="ORF">E2F49_09750</name>
</gene>
<comment type="caution">
    <text evidence="7">The sequence shown here is derived from an EMBL/GenBank/DDBJ whole genome shotgun (WGS) entry which is preliminary data.</text>
</comment>
<dbReference type="Proteomes" id="UP000295543">
    <property type="component" value="Unassembled WGS sequence"/>
</dbReference>
<keyword evidence="8" id="KW-1185">Reference proteome</keyword>
<evidence type="ECO:0000256" key="4">
    <source>
        <dbReference type="ARBA" id="ARBA00022777"/>
    </source>
</evidence>
<evidence type="ECO:0000313" key="7">
    <source>
        <dbReference type="EMBL" id="TDK30641.1"/>
    </source>
</evidence>
<dbReference type="Pfam" id="PF00294">
    <property type="entry name" value="PfkB"/>
    <property type="match status" value="1"/>
</dbReference>
<dbReference type="AlphaFoldDB" id="A0A4R5U836"/>
<dbReference type="PANTHER" id="PTHR43085">
    <property type="entry name" value="HEXOKINASE FAMILY MEMBER"/>
    <property type="match status" value="1"/>
</dbReference>
<dbReference type="SUPFAM" id="SSF53613">
    <property type="entry name" value="Ribokinase-like"/>
    <property type="match status" value="1"/>
</dbReference>
<dbReference type="EMBL" id="SMTG01000004">
    <property type="protein sequence ID" value="TDK30641.1"/>
    <property type="molecule type" value="Genomic_DNA"/>
</dbReference>
<evidence type="ECO:0000256" key="1">
    <source>
        <dbReference type="ARBA" id="ARBA00010688"/>
    </source>
</evidence>
<dbReference type="InterPro" id="IPR002173">
    <property type="entry name" value="Carboh/pur_kinase_PfkB_CS"/>
</dbReference>
<dbReference type="RefSeq" id="WP_133393721.1">
    <property type="nucleotide sequence ID" value="NZ_SMTG01000004.1"/>
</dbReference>
<proteinExistence type="inferred from homology"/>
<dbReference type="GO" id="GO:0016301">
    <property type="term" value="F:kinase activity"/>
    <property type="evidence" value="ECO:0007669"/>
    <property type="project" value="UniProtKB-KW"/>
</dbReference>
<keyword evidence="3" id="KW-0547">Nucleotide-binding</keyword>
<protein>
    <submittedName>
        <fullName evidence="7">Carbohydrate kinase</fullName>
    </submittedName>
</protein>
<evidence type="ECO:0000256" key="3">
    <source>
        <dbReference type="ARBA" id="ARBA00022741"/>
    </source>
</evidence>
<dbReference type="InterPro" id="IPR029056">
    <property type="entry name" value="Ribokinase-like"/>
</dbReference>
<accession>A0A4R5U836</accession>
<keyword evidence="2" id="KW-0808">Transferase</keyword>
<sequence>MEEVVQTSARRTIACFGEALIDFRAERADNGQRRFVEQPGGAPANVAVGVAALGGRARFIGMLAQDMFGDALQAALSARGVDISQVRRTHEAPTALAFVSLADDGERSFSFYRPPAADLLFTETDFAGNAFDDVAILHVCSNSMTAPAIAATTLQAMSRADAAGALVSQDLNLRPALWPRGVDPSPTLWQALARAALVKLSHEELAFLTGDGDIAATVARLFAGDTQVLVVTNGAAPLRWWTRTRAGSVDTFRVDPIDTTAAGDAFVAGLLHRLVERGVDRGGLVAAFEDDTLRADLLRHGAAAGALATTRHGAFDAMPDTASLRALLETTS</sequence>
<dbReference type="OrthoDB" id="9795789at2"/>
<evidence type="ECO:0000256" key="5">
    <source>
        <dbReference type="ARBA" id="ARBA00022840"/>
    </source>
</evidence>
<organism evidence="7 8">
    <name type="scientific">Luteimonas terrae</name>
    <dbReference type="NCBI Taxonomy" id="1530191"/>
    <lineage>
        <taxon>Bacteria</taxon>
        <taxon>Pseudomonadati</taxon>
        <taxon>Pseudomonadota</taxon>
        <taxon>Gammaproteobacteria</taxon>
        <taxon>Lysobacterales</taxon>
        <taxon>Lysobacteraceae</taxon>
        <taxon>Luteimonas</taxon>
    </lineage>
</organism>
<dbReference type="PROSITE" id="PS00584">
    <property type="entry name" value="PFKB_KINASES_2"/>
    <property type="match status" value="1"/>
</dbReference>
<reference evidence="7 8" key="1">
    <citation type="submission" date="2019-03" db="EMBL/GenBank/DDBJ databases">
        <title>Luteimonas zhaokaii sp.nov., isolated from the rectal contents of Plateau pika in Yushu, Qinghai Province, China.</title>
        <authorList>
            <person name="Zhang G."/>
        </authorList>
    </citation>
    <scope>NUCLEOTIDE SEQUENCE [LARGE SCALE GENOMIC DNA]</scope>
    <source>
        <strain evidence="7 8">THG-MD21</strain>
    </source>
</reference>
<dbReference type="Gene3D" id="3.40.1190.20">
    <property type="match status" value="1"/>
</dbReference>
<dbReference type="GO" id="GO:0005524">
    <property type="term" value="F:ATP binding"/>
    <property type="evidence" value="ECO:0007669"/>
    <property type="project" value="UniProtKB-KW"/>
</dbReference>
<evidence type="ECO:0000259" key="6">
    <source>
        <dbReference type="Pfam" id="PF00294"/>
    </source>
</evidence>